<evidence type="ECO:0000313" key="2">
    <source>
        <dbReference type="Proteomes" id="UP001172386"/>
    </source>
</evidence>
<keyword evidence="2" id="KW-1185">Reference proteome</keyword>
<evidence type="ECO:0000313" key="1">
    <source>
        <dbReference type="EMBL" id="KAJ9657026.1"/>
    </source>
</evidence>
<accession>A0ACC3A885</accession>
<gene>
    <name evidence="1" type="ORF">H2198_004626</name>
</gene>
<protein>
    <submittedName>
        <fullName evidence="1">Uncharacterized protein</fullName>
    </submittedName>
</protein>
<dbReference type="Proteomes" id="UP001172386">
    <property type="component" value="Unassembled WGS sequence"/>
</dbReference>
<name>A0ACC3A885_9EURO</name>
<proteinExistence type="predicted"/>
<organism evidence="1 2">
    <name type="scientific">Neophaeococcomyces mojaviensis</name>
    <dbReference type="NCBI Taxonomy" id="3383035"/>
    <lineage>
        <taxon>Eukaryota</taxon>
        <taxon>Fungi</taxon>
        <taxon>Dikarya</taxon>
        <taxon>Ascomycota</taxon>
        <taxon>Pezizomycotina</taxon>
        <taxon>Eurotiomycetes</taxon>
        <taxon>Chaetothyriomycetidae</taxon>
        <taxon>Chaetothyriales</taxon>
        <taxon>Chaetothyriales incertae sedis</taxon>
        <taxon>Neophaeococcomyces</taxon>
    </lineage>
</organism>
<dbReference type="EMBL" id="JAPDRQ010000070">
    <property type="protein sequence ID" value="KAJ9657026.1"/>
    <property type="molecule type" value="Genomic_DNA"/>
</dbReference>
<comment type="caution">
    <text evidence="1">The sequence shown here is derived from an EMBL/GenBank/DDBJ whole genome shotgun (WGS) entry which is preliminary data.</text>
</comment>
<reference evidence="1" key="1">
    <citation type="submission" date="2022-10" db="EMBL/GenBank/DDBJ databases">
        <title>Culturing micro-colonial fungi from biological soil crusts in the Mojave desert and describing Neophaeococcomyces mojavensis, and introducing the new genera and species Taxawa tesnikishii.</title>
        <authorList>
            <person name="Kurbessoian T."/>
            <person name="Stajich J.E."/>
        </authorList>
    </citation>
    <scope>NUCLEOTIDE SEQUENCE</scope>
    <source>
        <strain evidence="1">JES_112</strain>
    </source>
</reference>
<sequence length="493" mass="55553">MPTVPGTYLWVNKNKCSTSLSASKGQEYSLIRGHIQTVCASRRRLRRAQSIASKFSGLKFALEADTNNHNSSPSEDEDFSQNSCPVIIASTADPFRVTTLAVDVHSKQLLTFHVEWWRAVAPDWKVWHEVDLSQPADVVITQKCFRSPLYMLSIITFTSVQMEMLKLPGGRSDLTDALHLKTIWALRAAFNSADHNPMHLLEIISYLCLTEVYKRDFPAARMHLGAVKHFLEVVGGVSNVLNYASEMFLFSDYYLALSVLTQPILGHRVDFNNEPPVSAPDKCGSPHHSILSSDWVQQLPQEILKSAVQQLFSCTYILQQSWTDPKLIINGYWVRKKCVSIIICLLDAWNFEDMPSQSAESARISILLWSVFVLASTLDTQGAKTYIPTFDGKTIDRYNAIGMTRISSALTKWNQILGHDFGLVPPGCDILLRFLFKVPSGIESSSGVFLSDLMDRFAAAEESRRLEKATRLTQDQLGRALQWRLWRTSILLC</sequence>